<evidence type="ECO:0000313" key="2">
    <source>
        <dbReference type="EMBL" id="MBB4679402.1"/>
    </source>
</evidence>
<evidence type="ECO:0000256" key="1">
    <source>
        <dbReference type="SAM" id="SignalP"/>
    </source>
</evidence>
<keyword evidence="1" id="KW-0732">Signal</keyword>
<dbReference type="RefSeq" id="WP_185005158.1">
    <property type="nucleotide sequence ID" value="NZ_BAAAUI010000001.1"/>
</dbReference>
<dbReference type="EMBL" id="JACHMH010000001">
    <property type="protein sequence ID" value="MBB4679402.1"/>
    <property type="molecule type" value="Genomic_DNA"/>
</dbReference>
<keyword evidence="3" id="KW-1185">Reference proteome</keyword>
<dbReference type="Proteomes" id="UP000533598">
    <property type="component" value="Unassembled WGS sequence"/>
</dbReference>
<name>A0A7W7FVL1_9PSEU</name>
<dbReference type="Pfam" id="PF19882">
    <property type="entry name" value="DUF6355"/>
    <property type="match status" value="1"/>
</dbReference>
<protein>
    <recommendedName>
        <fullName evidence="4">Secreted protein</fullName>
    </recommendedName>
</protein>
<organism evidence="2 3">
    <name type="scientific">Crossiella cryophila</name>
    <dbReference type="NCBI Taxonomy" id="43355"/>
    <lineage>
        <taxon>Bacteria</taxon>
        <taxon>Bacillati</taxon>
        <taxon>Actinomycetota</taxon>
        <taxon>Actinomycetes</taxon>
        <taxon>Pseudonocardiales</taxon>
        <taxon>Pseudonocardiaceae</taxon>
        <taxon>Crossiella</taxon>
    </lineage>
</organism>
<feature type="signal peptide" evidence="1">
    <location>
        <begin position="1"/>
        <end position="27"/>
    </location>
</feature>
<evidence type="ECO:0000313" key="3">
    <source>
        <dbReference type="Proteomes" id="UP000533598"/>
    </source>
</evidence>
<sequence length="96" mass="10294">MRMSKLAAVASALALTTTGLLAGTASAAPVADPCGYFERGEDALYNHCPHDEWPVEVYIDDHNGGKRQTCVNTGTTKIGHSAVIRFAWSNRTACRV</sequence>
<feature type="chain" id="PRO_5031400590" description="Secreted protein" evidence="1">
    <location>
        <begin position="28"/>
        <end position="96"/>
    </location>
</feature>
<accession>A0A7W7FVL1</accession>
<proteinExistence type="predicted"/>
<dbReference type="AlphaFoldDB" id="A0A7W7FVL1"/>
<comment type="caution">
    <text evidence="2">The sequence shown here is derived from an EMBL/GenBank/DDBJ whole genome shotgun (WGS) entry which is preliminary data.</text>
</comment>
<dbReference type="InterPro" id="IPR045935">
    <property type="entry name" value="DUF6355"/>
</dbReference>
<reference evidence="2 3" key="1">
    <citation type="submission" date="2020-08" db="EMBL/GenBank/DDBJ databases">
        <title>Sequencing the genomes of 1000 actinobacteria strains.</title>
        <authorList>
            <person name="Klenk H.-P."/>
        </authorList>
    </citation>
    <scope>NUCLEOTIDE SEQUENCE [LARGE SCALE GENOMIC DNA]</scope>
    <source>
        <strain evidence="2 3">DSM 44230</strain>
    </source>
</reference>
<gene>
    <name evidence="2" type="ORF">HNR67_005520</name>
</gene>
<evidence type="ECO:0008006" key="4">
    <source>
        <dbReference type="Google" id="ProtNLM"/>
    </source>
</evidence>